<dbReference type="Proteomes" id="UP000662770">
    <property type="component" value="Chromosome"/>
</dbReference>
<gene>
    <name evidence="1" type="ORF">JYB87_04295</name>
</gene>
<name>A0ABX7QTX8_9GAMM</name>
<organism evidence="1 2">
    <name type="scientific">Shewanella avicenniae</name>
    <dbReference type="NCBI Taxonomy" id="2814294"/>
    <lineage>
        <taxon>Bacteria</taxon>
        <taxon>Pseudomonadati</taxon>
        <taxon>Pseudomonadota</taxon>
        <taxon>Gammaproteobacteria</taxon>
        <taxon>Alteromonadales</taxon>
        <taxon>Shewanellaceae</taxon>
        <taxon>Shewanella</taxon>
    </lineage>
</organism>
<evidence type="ECO:0000313" key="1">
    <source>
        <dbReference type="EMBL" id="QSX34477.1"/>
    </source>
</evidence>
<accession>A0ABX7QTX8</accession>
<sequence>MKRISNDKDIHNYISWLIKNHHWSYSKGKKHGSLFSRTGKRITVPSTPSDCRAYKNLRKDIERVIKNEVY</sequence>
<dbReference type="RefSeq" id="WP_207355679.1">
    <property type="nucleotide sequence ID" value="NZ_CP071503.1"/>
</dbReference>
<proteinExistence type="predicted"/>
<evidence type="ECO:0000313" key="2">
    <source>
        <dbReference type="Proteomes" id="UP000662770"/>
    </source>
</evidence>
<dbReference type="EMBL" id="CP071503">
    <property type="protein sequence ID" value="QSX34477.1"/>
    <property type="molecule type" value="Genomic_DNA"/>
</dbReference>
<protein>
    <recommendedName>
        <fullName evidence="3">HicA toxin of toxin-antitoxin</fullName>
    </recommendedName>
</protein>
<evidence type="ECO:0008006" key="3">
    <source>
        <dbReference type="Google" id="ProtNLM"/>
    </source>
</evidence>
<keyword evidence="2" id="KW-1185">Reference proteome</keyword>
<reference evidence="1 2" key="1">
    <citation type="submission" date="2021-03" db="EMBL/GenBank/DDBJ databases">
        <title>Novel species identification of genus Shewanella.</title>
        <authorList>
            <person name="Liu G."/>
            <person name="Zhang Q."/>
        </authorList>
    </citation>
    <scope>NUCLEOTIDE SEQUENCE [LARGE SCALE GENOMIC DNA]</scope>
    <source>
        <strain evidence="1 2">FJAT-51800</strain>
    </source>
</reference>